<dbReference type="GO" id="GO:0000049">
    <property type="term" value="F:tRNA binding"/>
    <property type="evidence" value="ECO:0007669"/>
    <property type="project" value="UniProtKB-UniRule"/>
</dbReference>
<dbReference type="OrthoDB" id="9801395at2"/>
<dbReference type="KEGG" id="bgok:Pr1d_03790"/>
<dbReference type="PANTHER" id="PTHR10472:SF5">
    <property type="entry name" value="D-AMINOACYL-TRNA DEACYLASE 1"/>
    <property type="match status" value="1"/>
</dbReference>
<comment type="similarity">
    <text evidence="1 2">Belongs to the DTD family.</text>
</comment>
<reference evidence="3 4" key="1">
    <citation type="submission" date="2019-08" db="EMBL/GenBank/DDBJ databases">
        <title>Deep-cultivation of Planctomycetes and their phenomic and genomic characterization uncovers novel biology.</title>
        <authorList>
            <person name="Wiegand S."/>
            <person name="Jogler M."/>
            <person name="Boedeker C."/>
            <person name="Pinto D."/>
            <person name="Vollmers J."/>
            <person name="Rivas-Marin E."/>
            <person name="Kohn T."/>
            <person name="Peeters S.H."/>
            <person name="Heuer A."/>
            <person name="Rast P."/>
            <person name="Oberbeckmann S."/>
            <person name="Bunk B."/>
            <person name="Jeske O."/>
            <person name="Meyerdierks A."/>
            <person name="Storesund J.E."/>
            <person name="Kallscheuer N."/>
            <person name="Luecker S."/>
            <person name="Lage O.M."/>
            <person name="Pohl T."/>
            <person name="Merkel B.J."/>
            <person name="Hornburger P."/>
            <person name="Mueller R.-W."/>
            <person name="Bruemmer F."/>
            <person name="Labrenz M."/>
            <person name="Spormann A.M."/>
            <person name="Op den Camp H."/>
            <person name="Overmann J."/>
            <person name="Amann R."/>
            <person name="Jetten M.S.M."/>
            <person name="Mascher T."/>
            <person name="Medema M.H."/>
            <person name="Devos D.P."/>
            <person name="Kaster A.-K."/>
            <person name="Ovreas L."/>
            <person name="Rohde M."/>
            <person name="Galperin M.Y."/>
            <person name="Jogler C."/>
        </authorList>
    </citation>
    <scope>NUCLEOTIDE SEQUENCE [LARGE SCALE GENOMIC DNA]</scope>
    <source>
        <strain evidence="3 4">Pr1d</strain>
    </source>
</reference>
<dbReference type="GO" id="GO:0106026">
    <property type="term" value="F:Gly-tRNA(Ala) deacylase activity"/>
    <property type="evidence" value="ECO:0007669"/>
    <property type="project" value="UniProtKB-UniRule"/>
</dbReference>
<dbReference type="PANTHER" id="PTHR10472">
    <property type="entry name" value="D-TYROSYL-TRNA TYR DEACYLASE"/>
    <property type="match status" value="1"/>
</dbReference>
<dbReference type="GO" id="GO:0005737">
    <property type="term" value="C:cytoplasm"/>
    <property type="evidence" value="ECO:0007669"/>
    <property type="project" value="UniProtKB-SubCell"/>
</dbReference>
<comment type="function">
    <text evidence="2">An aminoacyl-tRNA editing enzyme that deacylates mischarged D-aminoacyl-tRNAs. Also deacylates mischarged glycyl-tRNA(Ala), protecting cells against glycine mischarging by AlaRS. Acts via tRNA-based rather than protein-based catalysis; rejects L-amino acids rather than detecting D-amino acids in the active site. By recycling D-aminoacyl-tRNA to D-amino acids and free tRNA molecules, this enzyme counteracts the toxicity associated with the formation of D-aminoacyl-tRNA entities in vivo and helps enforce protein L-homochirality.</text>
</comment>
<sequence>MRACIQRVSRARVVVDSETVGKIGGGVLVLLGVAAADTDAELNWLADKIVGLRIFEDADGKMNCSLADVEGQVLVVSQFTLYGDCRKGRRPSFISAAPPEMAEAMYEKFVARLIEQGISTAMGRFRTHMEVELVNDGPVTIWIDTEKG</sequence>
<name>A0A5B9Q286_9BACT</name>
<evidence type="ECO:0000313" key="3">
    <source>
        <dbReference type="EMBL" id="QEG33118.1"/>
    </source>
</evidence>
<dbReference type="EC" id="3.1.1.96" evidence="2"/>
<dbReference type="FunFam" id="3.50.80.10:FF:000001">
    <property type="entry name" value="D-aminoacyl-tRNA deacylase"/>
    <property type="match status" value="1"/>
</dbReference>
<dbReference type="NCBIfam" id="TIGR00256">
    <property type="entry name" value="D-aminoacyl-tRNA deacylase"/>
    <property type="match status" value="1"/>
</dbReference>
<dbReference type="GO" id="GO:0043908">
    <property type="term" value="F:Ser(Gly)-tRNA(Ala) hydrolase activity"/>
    <property type="evidence" value="ECO:0007669"/>
    <property type="project" value="UniProtKB-UniRule"/>
</dbReference>
<dbReference type="Pfam" id="PF02580">
    <property type="entry name" value="Tyr_Deacylase"/>
    <property type="match status" value="1"/>
</dbReference>
<dbReference type="Proteomes" id="UP000323917">
    <property type="component" value="Chromosome"/>
</dbReference>
<keyword evidence="2" id="KW-0694">RNA-binding</keyword>
<dbReference type="SUPFAM" id="SSF69500">
    <property type="entry name" value="DTD-like"/>
    <property type="match status" value="1"/>
</dbReference>
<organism evidence="3 4">
    <name type="scientific">Bythopirellula goksoeyrii</name>
    <dbReference type="NCBI Taxonomy" id="1400387"/>
    <lineage>
        <taxon>Bacteria</taxon>
        <taxon>Pseudomonadati</taxon>
        <taxon>Planctomycetota</taxon>
        <taxon>Planctomycetia</taxon>
        <taxon>Pirellulales</taxon>
        <taxon>Lacipirellulaceae</taxon>
        <taxon>Bythopirellula</taxon>
    </lineage>
</organism>
<dbReference type="InterPro" id="IPR003732">
    <property type="entry name" value="Daa-tRNA_deacyls_DTD"/>
</dbReference>
<dbReference type="GO" id="GO:0051500">
    <property type="term" value="F:D-tyrosyl-tRNA(Tyr) deacylase activity"/>
    <property type="evidence" value="ECO:0007669"/>
    <property type="project" value="TreeGrafter"/>
</dbReference>
<keyword evidence="4" id="KW-1185">Reference proteome</keyword>
<dbReference type="RefSeq" id="WP_148071925.1">
    <property type="nucleotide sequence ID" value="NZ_CP042913.1"/>
</dbReference>
<comment type="subcellular location">
    <subcellularLocation>
        <location evidence="2">Cytoplasm</location>
    </subcellularLocation>
</comment>
<dbReference type="Gene3D" id="3.50.80.10">
    <property type="entry name" value="D-tyrosyl-tRNA(Tyr) deacylase"/>
    <property type="match status" value="1"/>
</dbReference>
<dbReference type="HAMAP" id="MF_00518">
    <property type="entry name" value="Deacylase_Dtd"/>
    <property type="match status" value="1"/>
</dbReference>
<keyword evidence="2 3" id="KW-0378">Hydrolase</keyword>
<accession>A0A5B9Q286</accession>
<keyword evidence="2" id="KW-0963">Cytoplasm</keyword>
<feature type="short sequence motif" description="Gly-cisPro motif, important for rejection of L-amino acids" evidence="2">
    <location>
        <begin position="137"/>
        <end position="138"/>
    </location>
</feature>
<dbReference type="EC" id="3.1.1.-" evidence="2"/>
<evidence type="ECO:0000256" key="1">
    <source>
        <dbReference type="ARBA" id="ARBA00009673"/>
    </source>
</evidence>
<evidence type="ECO:0000256" key="2">
    <source>
        <dbReference type="HAMAP-Rule" id="MF_00518"/>
    </source>
</evidence>
<comment type="catalytic activity">
    <reaction evidence="2">
        <text>a D-aminoacyl-tRNA + H2O = a tRNA + a D-alpha-amino acid + H(+)</text>
        <dbReference type="Rhea" id="RHEA:13953"/>
        <dbReference type="Rhea" id="RHEA-COMP:10123"/>
        <dbReference type="Rhea" id="RHEA-COMP:10124"/>
        <dbReference type="ChEBI" id="CHEBI:15377"/>
        <dbReference type="ChEBI" id="CHEBI:15378"/>
        <dbReference type="ChEBI" id="CHEBI:59871"/>
        <dbReference type="ChEBI" id="CHEBI:78442"/>
        <dbReference type="ChEBI" id="CHEBI:79333"/>
        <dbReference type="EC" id="3.1.1.96"/>
    </reaction>
</comment>
<gene>
    <name evidence="2 3" type="primary">dtd</name>
    <name evidence="3" type="ORF">Pr1d_03790</name>
</gene>
<protein>
    <recommendedName>
        <fullName evidence="2">D-aminoacyl-tRNA deacylase</fullName>
        <shortName evidence="2">DTD</shortName>
        <ecNumber evidence="2">3.1.1.96</ecNumber>
    </recommendedName>
    <alternativeName>
        <fullName evidence="2">Gly-tRNA(Ala) deacylase</fullName>
        <ecNumber evidence="2">3.1.1.-</ecNumber>
    </alternativeName>
</protein>
<keyword evidence="2" id="KW-0820">tRNA-binding</keyword>
<dbReference type="AlphaFoldDB" id="A0A5B9Q286"/>
<dbReference type="GO" id="GO:0019478">
    <property type="term" value="P:D-amino acid catabolic process"/>
    <property type="evidence" value="ECO:0007669"/>
    <property type="project" value="UniProtKB-UniRule"/>
</dbReference>
<dbReference type="InterPro" id="IPR023509">
    <property type="entry name" value="DTD-like_sf"/>
</dbReference>
<comment type="catalytic activity">
    <reaction evidence="2">
        <text>glycyl-tRNA(Ala) + H2O = tRNA(Ala) + glycine + H(+)</text>
        <dbReference type="Rhea" id="RHEA:53744"/>
        <dbReference type="Rhea" id="RHEA-COMP:9657"/>
        <dbReference type="Rhea" id="RHEA-COMP:13640"/>
        <dbReference type="ChEBI" id="CHEBI:15377"/>
        <dbReference type="ChEBI" id="CHEBI:15378"/>
        <dbReference type="ChEBI" id="CHEBI:57305"/>
        <dbReference type="ChEBI" id="CHEBI:78442"/>
        <dbReference type="ChEBI" id="CHEBI:78522"/>
    </reaction>
</comment>
<comment type="subunit">
    <text evidence="2">Homodimer.</text>
</comment>
<evidence type="ECO:0000313" key="4">
    <source>
        <dbReference type="Proteomes" id="UP000323917"/>
    </source>
</evidence>
<dbReference type="EMBL" id="CP042913">
    <property type="protein sequence ID" value="QEG33118.1"/>
    <property type="molecule type" value="Genomic_DNA"/>
</dbReference>
<comment type="domain">
    <text evidence="2">A Gly-cisPro motif from one monomer fits into the active site of the other monomer to allow specific chiral rejection of L-amino acids.</text>
</comment>
<proteinExistence type="inferred from homology"/>